<evidence type="ECO:0000256" key="2">
    <source>
        <dbReference type="ARBA" id="ARBA00023295"/>
    </source>
</evidence>
<dbReference type="PANTHER" id="PTHR12304">
    <property type="entry name" value="INOSINE-URIDINE PREFERRING NUCLEOSIDE HYDROLASE"/>
    <property type="match status" value="1"/>
</dbReference>
<reference evidence="4" key="1">
    <citation type="submission" date="2022-08" db="EMBL/GenBank/DDBJ databases">
        <title>Nisaea acidiphila sp. nov., isolated from a marine algal debris and emended description of the genus Nisaea Urios et al. 2008.</title>
        <authorList>
            <person name="Kwon K."/>
        </authorList>
    </citation>
    <scope>NUCLEOTIDE SEQUENCE</scope>
    <source>
        <strain evidence="4">MEBiC11861</strain>
    </source>
</reference>
<sequence>MTQRETIIIDCDPGIDDAVALLLAFASPDEIDLKAVTTVAGNVPLHRTEANARRIRDLAGRHEVPIHAGCPRPLLNPLVTAADIHGKTGLDGSELPDPASQLAAGHGADVLRTEISAAPGGIKLLPVGPLTNVAHAIVARPELANEVSSIVLMGGSTGPGNITPHAEFNFHVDPHAARVVFESGAPIVMHGLNVTHQVRAKADWIAALRALGTKVGDTAAGMLTFYDSDNDPALHDVLTVGYLLWPELFSGEERRVEIVTEGVEAGRSIVHPAGDGAPNATVIIEVDAPEFLSRLLDRLARYS</sequence>
<dbReference type="Gene3D" id="3.90.245.10">
    <property type="entry name" value="Ribonucleoside hydrolase-like"/>
    <property type="match status" value="1"/>
</dbReference>
<dbReference type="InterPro" id="IPR015910">
    <property type="entry name" value="I/U_nuclsd_hydro_CS"/>
</dbReference>
<proteinExistence type="predicted"/>
<dbReference type="PANTHER" id="PTHR12304:SF4">
    <property type="entry name" value="URIDINE NUCLEOSIDASE"/>
    <property type="match status" value="1"/>
</dbReference>
<dbReference type="GO" id="GO:0005829">
    <property type="term" value="C:cytosol"/>
    <property type="evidence" value="ECO:0007669"/>
    <property type="project" value="TreeGrafter"/>
</dbReference>
<gene>
    <name evidence="4" type="ORF">NUH88_18325</name>
</gene>
<name>A0A9J7AQ40_9PROT</name>
<dbReference type="GO" id="GO:0008477">
    <property type="term" value="F:purine nucleosidase activity"/>
    <property type="evidence" value="ECO:0007669"/>
    <property type="project" value="TreeGrafter"/>
</dbReference>
<keyword evidence="2" id="KW-0326">Glycosidase</keyword>
<keyword evidence="1 4" id="KW-0378">Hydrolase</keyword>
<keyword evidence="5" id="KW-1185">Reference proteome</keyword>
<dbReference type="GO" id="GO:0006152">
    <property type="term" value="P:purine nucleoside catabolic process"/>
    <property type="evidence" value="ECO:0007669"/>
    <property type="project" value="TreeGrafter"/>
</dbReference>
<evidence type="ECO:0000256" key="1">
    <source>
        <dbReference type="ARBA" id="ARBA00022801"/>
    </source>
</evidence>
<dbReference type="Pfam" id="PF01156">
    <property type="entry name" value="IU_nuc_hydro"/>
    <property type="match status" value="1"/>
</dbReference>
<dbReference type="InterPro" id="IPR001910">
    <property type="entry name" value="Inosine/uridine_hydrolase_dom"/>
</dbReference>
<dbReference type="PROSITE" id="PS01247">
    <property type="entry name" value="IUNH"/>
    <property type="match status" value="1"/>
</dbReference>
<dbReference type="CDD" id="cd02651">
    <property type="entry name" value="nuc_hydro_IU_UC_XIUA"/>
    <property type="match status" value="1"/>
</dbReference>
<feature type="domain" description="Inosine/uridine-preferring nucleoside hydrolase" evidence="3">
    <location>
        <begin position="7"/>
        <end position="292"/>
    </location>
</feature>
<evidence type="ECO:0000259" key="3">
    <source>
        <dbReference type="Pfam" id="PF01156"/>
    </source>
</evidence>
<evidence type="ECO:0000313" key="4">
    <source>
        <dbReference type="EMBL" id="UUX49343.1"/>
    </source>
</evidence>
<dbReference type="Proteomes" id="UP001060336">
    <property type="component" value="Chromosome"/>
</dbReference>
<protein>
    <submittedName>
        <fullName evidence="4">Nucleoside hydrolase</fullName>
    </submittedName>
</protein>
<dbReference type="GO" id="GO:0045437">
    <property type="term" value="F:uridine nucleosidase activity"/>
    <property type="evidence" value="ECO:0007669"/>
    <property type="project" value="UniProtKB-ARBA"/>
</dbReference>
<dbReference type="SUPFAM" id="SSF53590">
    <property type="entry name" value="Nucleoside hydrolase"/>
    <property type="match status" value="1"/>
</dbReference>
<dbReference type="InterPro" id="IPR036452">
    <property type="entry name" value="Ribo_hydro-like"/>
</dbReference>
<dbReference type="EMBL" id="CP102480">
    <property type="protein sequence ID" value="UUX49343.1"/>
    <property type="molecule type" value="Genomic_DNA"/>
</dbReference>
<dbReference type="InterPro" id="IPR023186">
    <property type="entry name" value="IUNH"/>
</dbReference>
<dbReference type="AlphaFoldDB" id="A0A9J7AQ40"/>
<dbReference type="RefSeq" id="WP_257767925.1">
    <property type="nucleotide sequence ID" value="NZ_CP102480.1"/>
</dbReference>
<accession>A0A9J7AQ40</accession>
<evidence type="ECO:0000313" key="5">
    <source>
        <dbReference type="Proteomes" id="UP001060336"/>
    </source>
</evidence>
<dbReference type="KEGG" id="naci:NUH88_18325"/>
<organism evidence="4 5">
    <name type="scientific">Nisaea acidiphila</name>
    <dbReference type="NCBI Taxonomy" id="1862145"/>
    <lineage>
        <taxon>Bacteria</taxon>
        <taxon>Pseudomonadati</taxon>
        <taxon>Pseudomonadota</taxon>
        <taxon>Alphaproteobacteria</taxon>
        <taxon>Rhodospirillales</taxon>
        <taxon>Thalassobaculaceae</taxon>
        <taxon>Nisaea</taxon>
    </lineage>
</organism>